<dbReference type="PANTHER" id="PTHR11649:SF13">
    <property type="entry name" value="ENGB-TYPE G DOMAIN-CONTAINING PROTEIN"/>
    <property type="match status" value="1"/>
</dbReference>
<keyword evidence="14" id="KW-1185">Reference proteome</keyword>
<protein>
    <recommendedName>
        <fullName evidence="10">Probable GTP-binding protein EngB</fullName>
    </recommendedName>
</protein>
<evidence type="ECO:0000256" key="4">
    <source>
        <dbReference type="ARBA" id="ARBA00022723"/>
    </source>
</evidence>
<evidence type="ECO:0000256" key="11">
    <source>
        <dbReference type="SAM" id="MobiDB-lite"/>
    </source>
</evidence>
<dbReference type="STRING" id="565045.NOR51B_706"/>
<keyword evidence="4" id="KW-0479">Metal-binding</keyword>
<dbReference type="SUPFAM" id="SSF52540">
    <property type="entry name" value="P-loop containing nucleoside triphosphate hydrolases"/>
    <property type="match status" value="1"/>
</dbReference>
<organism evidence="13 14">
    <name type="scientific">Luminiphilus syltensis NOR5-1B</name>
    <dbReference type="NCBI Taxonomy" id="565045"/>
    <lineage>
        <taxon>Bacteria</taxon>
        <taxon>Pseudomonadati</taxon>
        <taxon>Pseudomonadota</taxon>
        <taxon>Gammaproteobacteria</taxon>
        <taxon>Cellvibrionales</taxon>
        <taxon>Halieaceae</taxon>
        <taxon>Luminiphilus</taxon>
    </lineage>
</organism>
<keyword evidence="9 10" id="KW-0131">Cell cycle</keyword>
<feature type="compositionally biased region" description="Polar residues" evidence="11">
    <location>
        <begin position="44"/>
        <end position="58"/>
    </location>
</feature>
<accession>B8KUJ5</accession>
<proteinExistence type="inferred from homology"/>
<evidence type="ECO:0000256" key="2">
    <source>
        <dbReference type="ARBA" id="ARBA00009638"/>
    </source>
</evidence>
<dbReference type="eggNOG" id="COG0218">
    <property type="taxonomic scope" value="Bacteria"/>
</dbReference>
<evidence type="ECO:0000256" key="5">
    <source>
        <dbReference type="ARBA" id="ARBA00022741"/>
    </source>
</evidence>
<dbReference type="GO" id="GO:0000917">
    <property type="term" value="P:division septum assembly"/>
    <property type="evidence" value="ECO:0007669"/>
    <property type="project" value="UniProtKB-KW"/>
</dbReference>
<comment type="cofactor">
    <cofactor evidence="1">
        <name>Mg(2+)</name>
        <dbReference type="ChEBI" id="CHEBI:18420"/>
    </cofactor>
</comment>
<dbReference type="AlphaFoldDB" id="B8KUJ5"/>
<evidence type="ECO:0000256" key="9">
    <source>
        <dbReference type="ARBA" id="ARBA00023306"/>
    </source>
</evidence>
<keyword evidence="7 10" id="KW-0342">GTP-binding</keyword>
<dbReference type="InterPro" id="IPR006073">
    <property type="entry name" value="GTP-bd"/>
</dbReference>
<gene>
    <name evidence="10" type="primary">engB</name>
    <name evidence="13" type="ORF">NOR51B_706</name>
</gene>
<evidence type="ECO:0000256" key="10">
    <source>
        <dbReference type="HAMAP-Rule" id="MF_00321"/>
    </source>
</evidence>
<dbReference type="InterPro" id="IPR019987">
    <property type="entry name" value="GTP-bd_ribosome_bio_YsxC"/>
</dbReference>
<dbReference type="FunFam" id="3.40.50.300:FF:000098">
    <property type="entry name" value="Probable GTP-binding protein EngB"/>
    <property type="match status" value="1"/>
</dbReference>
<dbReference type="CDD" id="cd01876">
    <property type="entry name" value="YihA_EngB"/>
    <property type="match status" value="1"/>
</dbReference>
<evidence type="ECO:0000256" key="7">
    <source>
        <dbReference type="ARBA" id="ARBA00023134"/>
    </source>
</evidence>
<evidence type="ECO:0000256" key="1">
    <source>
        <dbReference type="ARBA" id="ARBA00001946"/>
    </source>
</evidence>
<dbReference type="OrthoDB" id="9804921at2"/>
<evidence type="ECO:0000313" key="13">
    <source>
        <dbReference type="EMBL" id="EED34767.1"/>
    </source>
</evidence>
<dbReference type="GO" id="GO:0046872">
    <property type="term" value="F:metal ion binding"/>
    <property type="evidence" value="ECO:0007669"/>
    <property type="project" value="UniProtKB-KW"/>
</dbReference>
<keyword evidence="6" id="KW-0460">Magnesium</keyword>
<dbReference type="Pfam" id="PF01926">
    <property type="entry name" value="MMR_HSR1"/>
    <property type="match status" value="1"/>
</dbReference>
<keyword evidence="5 10" id="KW-0547">Nucleotide-binding</keyword>
<dbReference type="InterPro" id="IPR030393">
    <property type="entry name" value="G_ENGB_dom"/>
</dbReference>
<dbReference type="GO" id="GO:0005829">
    <property type="term" value="C:cytosol"/>
    <property type="evidence" value="ECO:0007669"/>
    <property type="project" value="TreeGrafter"/>
</dbReference>
<dbReference type="RefSeq" id="WP_009019515.1">
    <property type="nucleotide sequence ID" value="NZ_DS999411.1"/>
</dbReference>
<feature type="region of interest" description="Disordered" evidence="11">
    <location>
        <begin position="27"/>
        <end position="67"/>
    </location>
</feature>
<evidence type="ECO:0000313" key="14">
    <source>
        <dbReference type="Proteomes" id="UP000004699"/>
    </source>
</evidence>
<reference evidence="14" key="1">
    <citation type="journal article" date="2013" name="BMC Microbiol.">
        <title>Taxonomy and evolution of bacteriochlorophyll a-containing members of the OM60/NOR5 clade of marine gammaproteobacteria: description of Luminiphilus syltensis gen. nov., sp. nov., reclassification of Haliea rubra as Pseudohaliea rubra gen. nov., comb. nov., and emendation of Chromatocurvus halotolerans.</title>
        <authorList>
            <person name="Spring S."/>
            <person name="Riedel T."/>
            <person name="Sproer C."/>
            <person name="Yan S."/>
            <person name="Harder J."/>
            <person name="Fuchs B.M."/>
        </authorList>
    </citation>
    <scope>NUCLEOTIDE SEQUENCE [LARGE SCALE GENOMIC DNA]</scope>
    <source>
        <strain evidence="14">NOR51-B</strain>
    </source>
</reference>
<feature type="domain" description="EngB-type G" evidence="12">
    <location>
        <begin position="35"/>
        <end position="209"/>
    </location>
</feature>
<evidence type="ECO:0000256" key="6">
    <source>
        <dbReference type="ARBA" id="ARBA00022842"/>
    </source>
</evidence>
<comment type="function">
    <text evidence="10">Necessary for normal cell division and for the maintenance of normal septation.</text>
</comment>
<evidence type="ECO:0000256" key="8">
    <source>
        <dbReference type="ARBA" id="ARBA00023210"/>
    </source>
</evidence>
<dbReference type="InterPro" id="IPR027417">
    <property type="entry name" value="P-loop_NTPase"/>
</dbReference>
<dbReference type="EMBL" id="DS999411">
    <property type="protein sequence ID" value="EED34767.1"/>
    <property type="molecule type" value="Genomic_DNA"/>
</dbReference>
<comment type="similarity">
    <text evidence="2 10">Belongs to the TRAFAC class TrmE-Era-EngA-EngB-Septin-like GTPase superfamily. EngB GTPase family.</text>
</comment>
<dbReference type="HAMAP" id="MF_00321">
    <property type="entry name" value="GTPase_EngB"/>
    <property type="match status" value="1"/>
</dbReference>
<evidence type="ECO:0000256" key="3">
    <source>
        <dbReference type="ARBA" id="ARBA00022618"/>
    </source>
</evidence>
<dbReference type="GO" id="GO:0005525">
    <property type="term" value="F:GTP binding"/>
    <property type="evidence" value="ECO:0007669"/>
    <property type="project" value="UniProtKB-UniRule"/>
</dbReference>
<dbReference type="Proteomes" id="UP000004699">
    <property type="component" value="Unassembled WGS sequence"/>
</dbReference>
<dbReference type="PROSITE" id="PS51706">
    <property type="entry name" value="G_ENGB"/>
    <property type="match status" value="1"/>
</dbReference>
<keyword evidence="3 10" id="KW-0132">Cell division</keyword>
<dbReference type="PANTHER" id="PTHR11649">
    <property type="entry name" value="MSS1/TRME-RELATED GTP-BINDING PROTEIN"/>
    <property type="match status" value="1"/>
</dbReference>
<sequence>MHTPAPETTQTPRIDFRSAVFLQSASQLENSPDDSGSEVAFAGRSNSGKSSAINTLTGNKKLARTSRTPGRTQLINYFDVGPDRRLVDLPGYGYAKVPLAMKEKWNRELERYLQHRQSLRGLVLLMDIRHPMRDQDDQMINWAATASMPVHILLTKADKLKRGPAQNTLLKLQGQLASFGGLISVQLFSALKKQGLDSLEKTLNRWLGDDSVFDEEGPIPLDEDPSAGD</sequence>
<dbReference type="Gene3D" id="3.40.50.300">
    <property type="entry name" value="P-loop containing nucleotide triphosphate hydrolases"/>
    <property type="match status" value="1"/>
</dbReference>
<keyword evidence="8 10" id="KW-0717">Septation</keyword>
<evidence type="ECO:0000259" key="12">
    <source>
        <dbReference type="PROSITE" id="PS51706"/>
    </source>
</evidence>
<dbReference type="HOGENOM" id="CLU_033732_1_0_6"/>
<name>B8KUJ5_9GAMM</name>
<dbReference type="NCBIfam" id="TIGR03598">
    <property type="entry name" value="GTPase_YsxC"/>
    <property type="match status" value="1"/>
</dbReference>